<dbReference type="AlphaFoldDB" id="A0A532UVT0"/>
<dbReference type="Gene3D" id="3.40.50.280">
    <property type="entry name" value="Cobalamin-binding domain"/>
    <property type="match status" value="1"/>
</dbReference>
<dbReference type="Pfam" id="PF04055">
    <property type="entry name" value="Radical_SAM"/>
    <property type="match status" value="1"/>
</dbReference>
<gene>
    <name evidence="10" type="ORF">CEE37_11440</name>
</gene>
<dbReference type="InterPro" id="IPR006158">
    <property type="entry name" value="Cobalamin-bd"/>
</dbReference>
<evidence type="ECO:0000256" key="3">
    <source>
        <dbReference type="ARBA" id="ARBA00022679"/>
    </source>
</evidence>
<dbReference type="InterPro" id="IPR051198">
    <property type="entry name" value="BchE-like"/>
</dbReference>
<dbReference type="GO" id="GO:0051539">
    <property type="term" value="F:4 iron, 4 sulfur cluster binding"/>
    <property type="evidence" value="ECO:0007669"/>
    <property type="project" value="UniProtKB-KW"/>
</dbReference>
<sequence>MKILLLRPDSEVYTSTPPLGLLSLASYFRERGNHLVEIFDGRAKAATIAQIIEEVHRFQPDVVGISLFAMERLEGHEAAHEIKKVFPDVTIICGGAYPTTELRETLSNPAIDFAVEGEGEISGLELLKAIEGDSLPETMPGVGWRRDGKIVTPPSQPFIEDLDQLPQPAWDLLDLESYFYNQHKPAPMNLYQKNPRSAPIICSRGCPYRCTYCHKLFGKKVRRHSIKYIVDQISYLHHEKGVEEIEVVDDIFNVDPEWTRDFALAIKERNLKLNFSFPNGLRADRMTEEIIDDLVDIGTYRVVYAIETGSPRVQKAIRKNVDLDKARKYIEYTANKKISIGAFFMIGFLDETEEEMKQTINFACSNRISTASFFILTPFPGTEVYEQAKERNLQVEGANYTHYYALSANLSKVPEKKLLRLRLFAYLRFYGNPFRLVRMFRTTPVHSYFFKTLWTAFLYFVISPKNKPRRDISDFLTIEKET</sequence>
<evidence type="ECO:0000256" key="2">
    <source>
        <dbReference type="ARBA" id="ARBA00022603"/>
    </source>
</evidence>
<dbReference type="GO" id="GO:0005829">
    <property type="term" value="C:cytosol"/>
    <property type="evidence" value="ECO:0007669"/>
    <property type="project" value="TreeGrafter"/>
</dbReference>
<dbReference type="InterPro" id="IPR034466">
    <property type="entry name" value="Methyltransferase_Class_B"/>
</dbReference>
<dbReference type="SFLD" id="SFLDG01123">
    <property type="entry name" value="methyltransferase_(Class_B)"/>
    <property type="match status" value="1"/>
</dbReference>
<dbReference type="EMBL" id="NJBN01000008">
    <property type="protein sequence ID" value="TKJ39031.1"/>
    <property type="molecule type" value="Genomic_DNA"/>
</dbReference>
<dbReference type="InterPro" id="IPR007197">
    <property type="entry name" value="rSAM"/>
</dbReference>
<feature type="domain" description="B12-binding" evidence="8">
    <location>
        <begin position="1"/>
        <end position="137"/>
    </location>
</feature>
<evidence type="ECO:0000256" key="5">
    <source>
        <dbReference type="ARBA" id="ARBA00022723"/>
    </source>
</evidence>
<keyword evidence="7" id="KW-0411">Iron-sulfur</keyword>
<evidence type="ECO:0000256" key="1">
    <source>
        <dbReference type="ARBA" id="ARBA00001966"/>
    </source>
</evidence>
<dbReference type="SMART" id="SM00729">
    <property type="entry name" value="Elp3"/>
    <property type="match status" value="1"/>
</dbReference>
<evidence type="ECO:0000313" key="11">
    <source>
        <dbReference type="Proteomes" id="UP000319619"/>
    </source>
</evidence>
<dbReference type="SUPFAM" id="SSF52242">
    <property type="entry name" value="Cobalamin (vitamin B12)-binding domain"/>
    <property type="match status" value="1"/>
</dbReference>
<evidence type="ECO:0000256" key="6">
    <source>
        <dbReference type="ARBA" id="ARBA00023004"/>
    </source>
</evidence>
<comment type="cofactor">
    <cofactor evidence="1">
        <name>[4Fe-4S] cluster</name>
        <dbReference type="ChEBI" id="CHEBI:49883"/>
    </cofactor>
</comment>
<dbReference type="SUPFAM" id="SSF102114">
    <property type="entry name" value="Radical SAM enzymes"/>
    <property type="match status" value="1"/>
</dbReference>
<dbReference type="CDD" id="cd01335">
    <property type="entry name" value="Radical_SAM"/>
    <property type="match status" value="1"/>
</dbReference>
<keyword evidence="4" id="KW-0949">S-adenosyl-L-methionine</keyword>
<evidence type="ECO:0000313" key="10">
    <source>
        <dbReference type="EMBL" id="TKJ39031.1"/>
    </source>
</evidence>
<proteinExistence type="predicted"/>
<dbReference type="SFLD" id="SFLDS00029">
    <property type="entry name" value="Radical_SAM"/>
    <property type="match status" value="1"/>
</dbReference>
<evidence type="ECO:0000259" key="8">
    <source>
        <dbReference type="PROSITE" id="PS51332"/>
    </source>
</evidence>
<evidence type="ECO:0000259" key="9">
    <source>
        <dbReference type="PROSITE" id="PS51918"/>
    </source>
</evidence>
<keyword evidence="6" id="KW-0408">Iron</keyword>
<dbReference type="PANTHER" id="PTHR43409:SF7">
    <property type="entry name" value="BLL1977 PROTEIN"/>
    <property type="match status" value="1"/>
</dbReference>
<dbReference type="InterPro" id="IPR006638">
    <property type="entry name" value="Elp3/MiaA/NifB-like_rSAM"/>
</dbReference>
<dbReference type="SFLD" id="SFLDG01082">
    <property type="entry name" value="B12-binding_domain_containing"/>
    <property type="match status" value="1"/>
</dbReference>
<protein>
    <submittedName>
        <fullName evidence="10">Uncharacterized protein</fullName>
    </submittedName>
</protein>
<dbReference type="PANTHER" id="PTHR43409">
    <property type="entry name" value="ANAEROBIC MAGNESIUM-PROTOPORPHYRIN IX MONOMETHYL ESTER CYCLASE-RELATED"/>
    <property type="match status" value="1"/>
</dbReference>
<keyword evidence="5" id="KW-0479">Metal-binding</keyword>
<accession>A0A532UVT0</accession>
<dbReference type="GO" id="GO:0046872">
    <property type="term" value="F:metal ion binding"/>
    <property type="evidence" value="ECO:0007669"/>
    <property type="project" value="UniProtKB-KW"/>
</dbReference>
<name>A0A532UVT0_UNCL8</name>
<comment type="caution">
    <text evidence="10">The sequence shown here is derived from an EMBL/GenBank/DDBJ whole genome shotgun (WGS) entry which is preliminary data.</text>
</comment>
<organism evidence="10 11">
    <name type="scientific">candidate division LCP-89 bacterium B3_LCP</name>
    <dbReference type="NCBI Taxonomy" id="2012998"/>
    <lineage>
        <taxon>Bacteria</taxon>
        <taxon>Pseudomonadati</taxon>
        <taxon>Bacteria division LCP-89</taxon>
    </lineage>
</organism>
<dbReference type="Pfam" id="PF02310">
    <property type="entry name" value="B12-binding"/>
    <property type="match status" value="1"/>
</dbReference>
<dbReference type="Proteomes" id="UP000319619">
    <property type="component" value="Unassembled WGS sequence"/>
</dbReference>
<dbReference type="InterPro" id="IPR023404">
    <property type="entry name" value="rSAM_horseshoe"/>
</dbReference>
<keyword evidence="2" id="KW-0489">Methyltransferase</keyword>
<dbReference type="CDD" id="cd02068">
    <property type="entry name" value="radical_SAM_B12_BD"/>
    <property type="match status" value="1"/>
</dbReference>
<feature type="domain" description="Radical SAM core" evidence="9">
    <location>
        <begin position="192"/>
        <end position="411"/>
    </location>
</feature>
<evidence type="ECO:0000256" key="7">
    <source>
        <dbReference type="ARBA" id="ARBA00023014"/>
    </source>
</evidence>
<dbReference type="PROSITE" id="PS51918">
    <property type="entry name" value="RADICAL_SAM"/>
    <property type="match status" value="1"/>
</dbReference>
<dbReference type="GO" id="GO:0031419">
    <property type="term" value="F:cobalamin binding"/>
    <property type="evidence" value="ECO:0007669"/>
    <property type="project" value="InterPro"/>
</dbReference>
<dbReference type="GO" id="GO:0003824">
    <property type="term" value="F:catalytic activity"/>
    <property type="evidence" value="ECO:0007669"/>
    <property type="project" value="InterPro"/>
</dbReference>
<dbReference type="Gene3D" id="3.80.30.20">
    <property type="entry name" value="tm_1862 like domain"/>
    <property type="match status" value="1"/>
</dbReference>
<evidence type="ECO:0000256" key="4">
    <source>
        <dbReference type="ARBA" id="ARBA00022691"/>
    </source>
</evidence>
<dbReference type="InterPro" id="IPR058240">
    <property type="entry name" value="rSAM_sf"/>
</dbReference>
<dbReference type="PROSITE" id="PS51332">
    <property type="entry name" value="B12_BINDING"/>
    <property type="match status" value="1"/>
</dbReference>
<dbReference type="InterPro" id="IPR036724">
    <property type="entry name" value="Cobalamin-bd_sf"/>
</dbReference>
<keyword evidence="3" id="KW-0808">Transferase</keyword>
<reference evidence="10 11" key="1">
    <citation type="submission" date="2017-06" db="EMBL/GenBank/DDBJ databases">
        <title>Novel microbial phyla capable of carbon fixation and sulfur reduction in deep-sea sediments.</title>
        <authorList>
            <person name="Huang J."/>
            <person name="Baker B."/>
            <person name="Wang Y."/>
        </authorList>
    </citation>
    <scope>NUCLEOTIDE SEQUENCE [LARGE SCALE GENOMIC DNA]</scope>
    <source>
        <strain evidence="10">B3_LCP</strain>
    </source>
</reference>